<evidence type="ECO:0000259" key="5">
    <source>
        <dbReference type="PROSITE" id="PS51379"/>
    </source>
</evidence>
<feature type="domain" description="4Fe-4S ferredoxin-type" evidence="5">
    <location>
        <begin position="266"/>
        <end position="296"/>
    </location>
</feature>
<dbReference type="PROSITE" id="PS51379">
    <property type="entry name" value="4FE4S_FER_2"/>
    <property type="match status" value="1"/>
</dbReference>
<dbReference type="GO" id="GO:0051536">
    <property type="term" value="F:iron-sulfur cluster binding"/>
    <property type="evidence" value="ECO:0007669"/>
    <property type="project" value="UniProtKB-KW"/>
</dbReference>
<dbReference type="PROSITE" id="PS00198">
    <property type="entry name" value="4FE4S_FER_1"/>
    <property type="match status" value="1"/>
</dbReference>
<gene>
    <name evidence="6" type="ORF">G3N55_02985</name>
</gene>
<dbReference type="Proteomes" id="UP000469346">
    <property type="component" value="Unassembled WGS sequence"/>
</dbReference>
<keyword evidence="7" id="KW-1185">Reference proteome</keyword>
<dbReference type="Pfam" id="PF13183">
    <property type="entry name" value="Fer4_8"/>
    <property type="match status" value="1"/>
</dbReference>
<dbReference type="AlphaFoldDB" id="A0A6N9TL27"/>
<dbReference type="InterPro" id="IPR017896">
    <property type="entry name" value="4Fe4S_Fe-S-bd"/>
</dbReference>
<evidence type="ECO:0000256" key="1">
    <source>
        <dbReference type="ARBA" id="ARBA00022723"/>
    </source>
</evidence>
<dbReference type="Gene3D" id="1.10.1060.10">
    <property type="entry name" value="Alpha-helical ferredoxin"/>
    <property type="match status" value="1"/>
</dbReference>
<protein>
    <submittedName>
        <fullName evidence="6">4Fe-4S ferredoxin</fullName>
    </submittedName>
</protein>
<sequence length="353" mass="38692">MPDLAGQIRAAARELLAAGEVAAVLGFAPGPLPMTTRPFAARTPAEADRLTWNGFCVMNPANLLPEILAAVEPPRGPKDPPPEGPLPKVAVVATGCWSRNIVVQIQEGRVRRERLVILGIPSRGMIDRRKVLRRVGGREIRRVEEGAHELRVEGPGLHETIPRWEVVRDNCRTCVHPTPVVYDRLLAEPVERTGVDRYAQVAEIEAMTPEDRWAWFRREIAPCLRCYACRNVCPLCYCPTCFVDDSRPQWVGKSLDPADTALFHLLRAYHCAGRCTDCGACESACPMGIRLRLLTKKLEKDVLELFGTEAGLDPGAPLPLAAFRPDDPDEFLTAGPGGGAGPEGPPPREEEPA</sequence>
<dbReference type="EMBL" id="JAAGRR010000019">
    <property type="protein sequence ID" value="NDY41819.1"/>
    <property type="molecule type" value="Genomic_DNA"/>
</dbReference>
<evidence type="ECO:0000313" key="7">
    <source>
        <dbReference type="Proteomes" id="UP000469346"/>
    </source>
</evidence>
<dbReference type="InterPro" id="IPR009051">
    <property type="entry name" value="Helical_ferredxn"/>
</dbReference>
<dbReference type="GO" id="GO:0046872">
    <property type="term" value="F:metal ion binding"/>
    <property type="evidence" value="ECO:0007669"/>
    <property type="project" value="UniProtKB-KW"/>
</dbReference>
<evidence type="ECO:0000256" key="2">
    <source>
        <dbReference type="ARBA" id="ARBA00023004"/>
    </source>
</evidence>
<keyword evidence="2" id="KW-0408">Iron</keyword>
<accession>A0A6N9TL27</accession>
<keyword evidence="1" id="KW-0479">Metal-binding</keyword>
<organism evidence="6 7">
    <name type="scientific">Dissulfurirhabdus thermomarina</name>
    <dbReference type="NCBI Taxonomy" id="1765737"/>
    <lineage>
        <taxon>Bacteria</taxon>
        <taxon>Deltaproteobacteria</taxon>
        <taxon>Dissulfurirhabdaceae</taxon>
        <taxon>Dissulfurirhabdus</taxon>
    </lineage>
</organism>
<reference evidence="6 7" key="1">
    <citation type="submission" date="2020-02" db="EMBL/GenBank/DDBJ databases">
        <title>Comparative genomics of sulfur disproportionating microorganisms.</title>
        <authorList>
            <person name="Ward L.M."/>
            <person name="Bertran E."/>
            <person name="Johnston D.T."/>
        </authorList>
    </citation>
    <scope>NUCLEOTIDE SEQUENCE [LARGE SCALE GENOMIC DNA]</scope>
    <source>
        <strain evidence="6 7">DSM 100025</strain>
    </source>
</reference>
<name>A0A6N9TL27_DISTH</name>
<dbReference type="RefSeq" id="WP_163297973.1">
    <property type="nucleotide sequence ID" value="NZ_JAAGRR010000019.1"/>
</dbReference>
<feature type="region of interest" description="Disordered" evidence="4">
    <location>
        <begin position="313"/>
        <end position="353"/>
    </location>
</feature>
<keyword evidence="3" id="KW-0411">Iron-sulfur</keyword>
<proteinExistence type="predicted"/>
<dbReference type="InterPro" id="IPR017900">
    <property type="entry name" value="4Fe4S_Fe_S_CS"/>
</dbReference>
<evidence type="ECO:0000313" key="6">
    <source>
        <dbReference type="EMBL" id="NDY41819.1"/>
    </source>
</evidence>
<evidence type="ECO:0000256" key="4">
    <source>
        <dbReference type="SAM" id="MobiDB-lite"/>
    </source>
</evidence>
<comment type="caution">
    <text evidence="6">The sequence shown here is derived from an EMBL/GenBank/DDBJ whole genome shotgun (WGS) entry which is preliminary data.</text>
</comment>
<dbReference type="SUPFAM" id="SSF46548">
    <property type="entry name" value="alpha-helical ferredoxin"/>
    <property type="match status" value="1"/>
</dbReference>
<evidence type="ECO:0000256" key="3">
    <source>
        <dbReference type="ARBA" id="ARBA00023014"/>
    </source>
</evidence>